<dbReference type="OMA" id="QFHYPCA"/>
<evidence type="ECO:0000256" key="1">
    <source>
        <dbReference type="ARBA" id="ARBA00022723"/>
    </source>
</evidence>
<dbReference type="OrthoDB" id="273771at2759"/>
<gene>
    <name evidence="7" type="ORF">ABL78_5649</name>
</gene>
<keyword evidence="8" id="KW-1185">Reference proteome</keyword>
<name>A0A0N1IJ27_LEPSE</name>
<protein>
    <recommendedName>
        <fullName evidence="6">RING-type domain-containing protein</fullName>
    </recommendedName>
</protein>
<keyword evidence="3" id="KW-0862">Zinc</keyword>
<accession>A0A0N1IJ27</accession>
<dbReference type="Pfam" id="PF13923">
    <property type="entry name" value="zf-C3HC4_2"/>
    <property type="match status" value="1"/>
</dbReference>
<feature type="region of interest" description="Disordered" evidence="5">
    <location>
        <begin position="319"/>
        <end position="354"/>
    </location>
</feature>
<dbReference type="SMART" id="SM00184">
    <property type="entry name" value="RING"/>
    <property type="match status" value="1"/>
</dbReference>
<dbReference type="GO" id="GO:0006513">
    <property type="term" value="P:protein monoubiquitination"/>
    <property type="evidence" value="ECO:0007669"/>
    <property type="project" value="InterPro"/>
</dbReference>
<dbReference type="SUPFAM" id="SSF57850">
    <property type="entry name" value="RING/U-box"/>
    <property type="match status" value="1"/>
</dbReference>
<evidence type="ECO:0000256" key="4">
    <source>
        <dbReference type="PROSITE-ProRule" id="PRU00175"/>
    </source>
</evidence>
<dbReference type="GO" id="GO:0008270">
    <property type="term" value="F:zinc ion binding"/>
    <property type="evidence" value="ECO:0007669"/>
    <property type="project" value="UniProtKB-KW"/>
</dbReference>
<dbReference type="AlphaFoldDB" id="A0A0N1IJ27"/>
<feature type="region of interest" description="Disordered" evidence="5">
    <location>
        <begin position="159"/>
        <end position="203"/>
    </location>
</feature>
<dbReference type="GO" id="GO:0006301">
    <property type="term" value="P:DNA damage tolerance"/>
    <property type="evidence" value="ECO:0007669"/>
    <property type="project" value="InterPro"/>
</dbReference>
<evidence type="ECO:0000256" key="3">
    <source>
        <dbReference type="ARBA" id="ARBA00022833"/>
    </source>
</evidence>
<dbReference type="Gene3D" id="3.30.40.10">
    <property type="entry name" value="Zinc/RING finger domain, C3HC4 (zinc finger)"/>
    <property type="match status" value="1"/>
</dbReference>
<dbReference type="InterPro" id="IPR001841">
    <property type="entry name" value="Znf_RING"/>
</dbReference>
<dbReference type="EMBL" id="LJSK01000197">
    <property type="protein sequence ID" value="KPI85282.1"/>
    <property type="molecule type" value="Genomic_DNA"/>
</dbReference>
<evidence type="ECO:0000256" key="5">
    <source>
        <dbReference type="SAM" id="MobiDB-lite"/>
    </source>
</evidence>
<reference evidence="7 8" key="1">
    <citation type="journal article" date="2015" name="PLoS Pathog.">
        <title>Leptomonas seymouri: Adaptations to the Dixenous Life Cycle Analyzed by Genome Sequencing, Transcriptome Profiling and Co-infection with Leishmania donovani.</title>
        <authorList>
            <person name="Kraeva N."/>
            <person name="Butenko A."/>
            <person name="Hlavacova J."/>
            <person name="Kostygov A."/>
            <person name="Myskova J."/>
            <person name="Grybchuk D."/>
            <person name="Lestinova T."/>
            <person name="Votypka J."/>
            <person name="Volf P."/>
            <person name="Opperdoes F."/>
            <person name="Flegontov P."/>
            <person name="Lukes J."/>
            <person name="Yurchenko V."/>
        </authorList>
    </citation>
    <scope>NUCLEOTIDE SEQUENCE [LARGE SCALE GENOMIC DNA]</scope>
    <source>
        <strain evidence="7 8">ATCC 30220</strain>
    </source>
</reference>
<sequence length="683" mass="72614">MTDALPLLKSTRASCTCPVCLDVFKDPVGLHCGHVLCRSCVVRCISVRPRCPLCNQSVPNVRHILPLPQLALFCVLTREVGLRVLPLAPVKEAEKGVVATADCCSGGKRGHAEDGAVQWRPPQQRARTESLSLPRQWGTTDHLPEVMLHNTAGDTQRLYSATPERSPPPSATAPAYLAPSSDSPCAPSPPQEGVMAGPEKESGGIVSTPAPLAAAPFTFTTTRASPLSPTLALLQARFAEDAEQLESTPRLTASIQDTGIDSSHGDEACLPQREAPLQPTGTPSGVPSWWRSWRYGQGVVHCSLIPPAVRLRVAAHEKQRKKTNRSGADWGENVPNVALTPGWSPRGSNRTTASSSVSESLEAVEVTRLHRCGCCVLCGLDVVQRNAVRRRLQDLLHSPFAQCDPAELAAQTEDGLSLLLGPLWGVSCVVDTQGLLPAPALCTTGTYISTGGARDPAECGHGDVDVADSGLPPQRRAVPVPLRAVAHHNCLAWAGLLDLYTDTSLEVEGAANASVPTTTTVLQLTVPLQDPFELCASHTSGRVARWQLLAAALWHQRHYQQAKLEVEAGLGHAAATPHCALCEAPPTPLRLSAGRAIFGVGLRTCEGTERGESSCGRQFHYPCALLAGASACLVFGLEDSGNVLRAADGACACHAQGVVERGGHPVEVWCGPCRERHESRRRS</sequence>
<dbReference type="VEuPathDB" id="TriTrypDB:Lsey_0197_0020"/>
<dbReference type="InterPro" id="IPR017907">
    <property type="entry name" value="Znf_RING_CS"/>
</dbReference>
<dbReference type="PANTHER" id="PTHR14134:SF4">
    <property type="entry name" value="PROTEIN NCA1"/>
    <property type="match status" value="1"/>
</dbReference>
<evidence type="ECO:0000256" key="2">
    <source>
        <dbReference type="ARBA" id="ARBA00022771"/>
    </source>
</evidence>
<dbReference type="PROSITE" id="PS50089">
    <property type="entry name" value="ZF_RING_2"/>
    <property type="match status" value="1"/>
</dbReference>
<proteinExistence type="predicted"/>
<evidence type="ECO:0000259" key="6">
    <source>
        <dbReference type="PROSITE" id="PS50089"/>
    </source>
</evidence>
<keyword evidence="1" id="KW-0479">Metal-binding</keyword>
<keyword evidence="2 4" id="KW-0863">Zinc-finger</keyword>
<feature type="region of interest" description="Disordered" evidence="5">
    <location>
        <begin position="112"/>
        <end position="137"/>
    </location>
</feature>
<evidence type="ECO:0000313" key="8">
    <source>
        <dbReference type="Proteomes" id="UP000038009"/>
    </source>
</evidence>
<organism evidence="7 8">
    <name type="scientific">Leptomonas seymouri</name>
    <dbReference type="NCBI Taxonomy" id="5684"/>
    <lineage>
        <taxon>Eukaryota</taxon>
        <taxon>Discoba</taxon>
        <taxon>Euglenozoa</taxon>
        <taxon>Kinetoplastea</taxon>
        <taxon>Metakinetoplastina</taxon>
        <taxon>Trypanosomatida</taxon>
        <taxon>Trypanosomatidae</taxon>
        <taxon>Leishmaniinae</taxon>
        <taxon>Leptomonas</taxon>
    </lineage>
</organism>
<feature type="domain" description="RING-type" evidence="6">
    <location>
        <begin position="17"/>
        <end position="55"/>
    </location>
</feature>
<dbReference type="InterPro" id="IPR039577">
    <property type="entry name" value="Rad18"/>
</dbReference>
<dbReference type="PANTHER" id="PTHR14134">
    <property type="entry name" value="E3 UBIQUITIN-PROTEIN LIGASE RAD18"/>
    <property type="match status" value="1"/>
</dbReference>
<dbReference type="Proteomes" id="UP000038009">
    <property type="component" value="Unassembled WGS sequence"/>
</dbReference>
<dbReference type="GO" id="GO:0003697">
    <property type="term" value="F:single-stranded DNA binding"/>
    <property type="evidence" value="ECO:0007669"/>
    <property type="project" value="InterPro"/>
</dbReference>
<dbReference type="GO" id="GO:0061630">
    <property type="term" value="F:ubiquitin protein ligase activity"/>
    <property type="evidence" value="ECO:0007669"/>
    <property type="project" value="InterPro"/>
</dbReference>
<evidence type="ECO:0000313" key="7">
    <source>
        <dbReference type="EMBL" id="KPI85282.1"/>
    </source>
</evidence>
<dbReference type="InterPro" id="IPR013083">
    <property type="entry name" value="Znf_RING/FYVE/PHD"/>
</dbReference>
<dbReference type="PROSITE" id="PS00518">
    <property type="entry name" value="ZF_RING_1"/>
    <property type="match status" value="1"/>
</dbReference>
<comment type="caution">
    <text evidence="7">The sequence shown here is derived from an EMBL/GenBank/DDBJ whole genome shotgun (WGS) entry which is preliminary data.</text>
</comment>